<gene>
    <name evidence="1" type="ORF">NM208_g983</name>
</gene>
<accession>A0ACC1SXM7</accession>
<evidence type="ECO:0000313" key="1">
    <source>
        <dbReference type="EMBL" id="KAJ3548479.1"/>
    </source>
</evidence>
<protein>
    <submittedName>
        <fullName evidence="1">Uncharacterized protein</fullName>
    </submittedName>
</protein>
<sequence length="132" mass="14147">MAHKQLSWTTQMTDDVLDLFCRAALSEHGRMTGNIVLAPPGGLNSNELATTLSSLCGNTLVAKVSVPDLLSWSLGIWGPGVDDDSIQNAETLDSTIASSHEDLWNEWYKQLSGGAKFMSACFVGIERGCSGK</sequence>
<keyword evidence="2" id="KW-1185">Reference proteome</keyword>
<evidence type="ECO:0000313" key="2">
    <source>
        <dbReference type="Proteomes" id="UP001148629"/>
    </source>
</evidence>
<name>A0ACC1SXM7_9HYPO</name>
<dbReference type="Proteomes" id="UP001148629">
    <property type="component" value="Unassembled WGS sequence"/>
</dbReference>
<dbReference type="EMBL" id="JANRMS010000047">
    <property type="protein sequence ID" value="KAJ3548479.1"/>
    <property type="molecule type" value="Genomic_DNA"/>
</dbReference>
<proteinExistence type="predicted"/>
<organism evidence="1 2">
    <name type="scientific">Fusarium decemcellulare</name>
    <dbReference type="NCBI Taxonomy" id="57161"/>
    <lineage>
        <taxon>Eukaryota</taxon>
        <taxon>Fungi</taxon>
        <taxon>Dikarya</taxon>
        <taxon>Ascomycota</taxon>
        <taxon>Pezizomycotina</taxon>
        <taxon>Sordariomycetes</taxon>
        <taxon>Hypocreomycetidae</taxon>
        <taxon>Hypocreales</taxon>
        <taxon>Nectriaceae</taxon>
        <taxon>Fusarium</taxon>
        <taxon>Fusarium decemcellulare species complex</taxon>
    </lineage>
</organism>
<reference evidence="1" key="1">
    <citation type="submission" date="2022-08" db="EMBL/GenBank/DDBJ databases">
        <title>Genome Sequence of Fusarium decemcellulare.</title>
        <authorList>
            <person name="Buettner E."/>
        </authorList>
    </citation>
    <scope>NUCLEOTIDE SEQUENCE</scope>
    <source>
        <strain evidence="1">Babe19</strain>
    </source>
</reference>
<comment type="caution">
    <text evidence="1">The sequence shown here is derived from an EMBL/GenBank/DDBJ whole genome shotgun (WGS) entry which is preliminary data.</text>
</comment>